<gene>
    <name evidence="2" type="ORF">GWI33_014120</name>
</gene>
<sequence>FVNDDRVGTEAGTQPPSSPTFASPFPATRQSS</sequence>
<feature type="region of interest" description="Disordered" evidence="1">
    <location>
        <begin position="1"/>
        <end position="32"/>
    </location>
</feature>
<protein>
    <submittedName>
        <fullName evidence="2">Uncharacterized protein</fullName>
    </submittedName>
</protein>
<keyword evidence="3" id="KW-1185">Reference proteome</keyword>
<organism evidence="2 3">
    <name type="scientific">Rhynchophorus ferrugineus</name>
    <name type="common">Red palm weevil</name>
    <name type="synonym">Curculio ferrugineus</name>
    <dbReference type="NCBI Taxonomy" id="354439"/>
    <lineage>
        <taxon>Eukaryota</taxon>
        <taxon>Metazoa</taxon>
        <taxon>Ecdysozoa</taxon>
        <taxon>Arthropoda</taxon>
        <taxon>Hexapoda</taxon>
        <taxon>Insecta</taxon>
        <taxon>Pterygota</taxon>
        <taxon>Neoptera</taxon>
        <taxon>Endopterygota</taxon>
        <taxon>Coleoptera</taxon>
        <taxon>Polyphaga</taxon>
        <taxon>Cucujiformia</taxon>
        <taxon>Curculionidae</taxon>
        <taxon>Dryophthorinae</taxon>
        <taxon>Rhynchophorus</taxon>
    </lineage>
</organism>
<feature type="non-terminal residue" evidence="2">
    <location>
        <position position="1"/>
    </location>
</feature>
<evidence type="ECO:0000313" key="3">
    <source>
        <dbReference type="Proteomes" id="UP000625711"/>
    </source>
</evidence>
<evidence type="ECO:0000256" key="1">
    <source>
        <dbReference type="SAM" id="MobiDB-lite"/>
    </source>
</evidence>
<accession>A0A834M765</accession>
<feature type="compositionally biased region" description="Low complexity" evidence="1">
    <location>
        <begin position="19"/>
        <end position="32"/>
    </location>
</feature>
<proteinExistence type="predicted"/>
<dbReference type="Proteomes" id="UP000625711">
    <property type="component" value="Unassembled WGS sequence"/>
</dbReference>
<comment type="caution">
    <text evidence="2">The sequence shown here is derived from an EMBL/GenBank/DDBJ whole genome shotgun (WGS) entry which is preliminary data.</text>
</comment>
<evidence type="ECO:0000313" key="2">
    <source>
        <dbReference type="EMBL" id="KAF7273148.1"/>
    </source>
</evidence>
<reference evidence="2" key="1">
    <citation type="submission" date="2020-08" db="EMBL/GenBank/DDBJ databases">
        <title>Genome sequencing and assembly of the red palm weevil Rhynchophorus ferrugineus.</title>
        <authorList>
            <person name="Dias G.B."/>
            <person name="Bergman C.M."/>
            <person name="Manee M."/>
        </authorList>
    </citation>
    <scope>NUCLEOTIDE SEQUENCE</scope>
    <source>
        <strain evidence="2">AA-2017</strain>
        <tissue evidence="2">Whole larva</tissue>
    </source>
</reference>
<name>A0A834M765_RHYFE</name>
<dbReference type="EMBL" id="JAACXV010013545">
    <property type="protein sequence ID" value="KAF7273148.1"/>
    <property type="molecule type" value="Genomic_DNA"/>
</dbReference>
<dbReference type="AlphaFoldDB" id="A0A834M765"/>